<sequence>MLRIKEFGNKVYDTYLIGYNEKYRCLFLKSNTRFVIYSLSLEKVIVETKELRRVDSLTFTSDWDYAICSAFKTNNSQLAKVYVIDMNQLSEKFVYEYIGFSAGNKTWKLSRFPSGVILARNSSIEVYDCRTKTVLFNIKNHYHTYKCLFLNEGEQEDVLEITYIGNDDHDFYGVNSTAIQHYPEIKKYDERYTAWKRYELNRKIVQSRTPTGGVRIEDQLNQRNILLEKEKINFWEGKFSLSGDYFWTEIIRELDEDERIPIAVKRNRLVADAMKRIKSETELVSKDPRWLRSIQSSNEDPEDENDSFIIDSVRYSILINLKTQKVVSIMNSE</sequence>
<dbReference type="Proteomes" id="UP000005950">
    <property type="component" value="Unassembled WGS sequence"/>
</dbReference>
<dbReference type="STRING" id="545696.HOLDEFILI_02125"/>
<feature type="non-terminal residue" evidence="1">
    <location>
        <position position="333"/>
    </location>
</feature>
<name>B9Y8H8_9FIRM</name>
<reference evidence="1 2" key="1">
    <citation type="submission" date="2008-12" db="EMBL/GenBank/DDBJ databases">
        <authorList>
            <person name="Fulton L."/>
            <person name="Clifton S."/>
            <person name="Fulton B."/>
            <person name="Xu J."/>
            <person name="Minx P."/>
            <person name="Pepin K.H."/>
            <person name="Johnson M."/>
            <person name="Bhonagiri V."/>
            <person name="Nash W.E."/>
            <person name="Mardis E.R."/>
            <person name="Wilson R.K."/>
        </authorList>
    </citation>
    <scope>NUCLEOTIDE SEQUENCE [LARGE SCALE GENOMIC DNA]</scope>
    <source>
        <strain evidence="1 2">DSM 12042</strain>
    </source>
</reference>
<evidence type="ECO:0000313" key="2">
    <source>
        <dbReference type="Proteomes" id="UP000005950"/>
    </source>
</evidence>
<dbReference type="EMBL" id="ACCF01000125">
    <property type="protein sequence ID" value="EEF67713.1"/>
    <property type="molecule type" value="Genomic_DNA"/>
</dbReference>
<dbReference type="RefSeq" id="WP_006059313.1">
    <property type="nucleotide sequence ID" value="NZ_GG657557.1"/>
</dbReference>
<accession>B9Y8H8</accession>
<dbReference type="AlphaFoldDB" id="B9Y8H8"/>
<reference evidence="1 2" key="2">
    <citation type="submission" date="2009-02" db="EMBL/GenBank/DDBJ databases">
        <title>Draft genome sequence of Holdemania filiformis DSM 12042.</title>
        <authorList>
            <person name="Sudarsanam P."/>
            <person name="Ley R."/>
            <person name="Guruge J."/>
            <person name="Turnbaugh P.J."/>
            <person name="Mahowald M."/>
            <person name="Liep D."/>
            <person name="Gordon J."/>
        </authorList>
    </citation>
    <scope>NUCLEOTIDE SEQUENCE [LARGE SCALE GENOMIC DNA]</scope>
    <source>
        <strain evidence="1 2">DSM 12042</strain>
    </source>
</reference>
<organism evidence="1 2">
    <name type="scientific">Holdemania filiformis DSM 12042</name>
    <dbReference type="NCBI Taxonomy" id="545696"/>
    <lineage>
        <taxon>Bacteria</taxon>
        <taxon>Bacillati</taxon>
        <taxon>Bacillota</taxon>
        <taxon>Erysipelotrichia</taxon>
        <taxon>Erysipelotrichales</taxon>
        <taxon>Erysipelotrichaceae</taxon>
        <taxon>Holdemania</taxon>
    </lineage>
</organism>
<evidence type="ECO:0000313" key="1">
    <source>
        <dbReference type="EMBL" id="EEF67713.1"/>
    </source>
</evidence>
<protein>
    <submittedName>
        <fullName evidence="1">Uncharacterized protein</fullName>
    </submittedName>
</protein>
<proteinExistence type="predicted"/>
<comment type="caution">
    <text evidence="1">The sequence shown here is derived from an EMBL/GenBank/DDBJ whole genome shotgun (WGS) entry which is preliminary data.</text>
</comment>
<gene>
    <name evidence="1" type="ORF">HOLDEFILI_02125</name>
</gene>
<dbReference type="HOGENOM" id="CLU_670441_0_0_9"/>